<keyword evidence="2" id="KW-0677">Repeat</keyword>
<dbReference type="CDD" id="cd00033">
    <property type="entry name" value="CCP"/>
    <property type="match status" value="13"/>
</dbReference>
<dbReference type="SUPFAM" id="SSF57535">
    <property type="entry name" value="Complement control module/SCR domain"/>
    <property type="match status" value="13"/>
</dbReference>
<dbReference type="InterPro" id="IPR035976">
    <property type="entry name" value="Sushi/SCR/CCP_sf"/>
</dbReference>
<keyword evidence="6" id="KW-0732">Signal</keyword>
<feature type="domain" description="Sushi" evidence="7">
    <location>
        <begin position="538"/>
        <end position="595"/>
    </location>
</feature>
<feature type="disulfide bond" evidence="5">
    <location>
        <begin position="1016"/>
        <end position="1043"/>
    </location>
</feature>
<comment type="caution">
    <text evidence="5">Lacks conserved residue(s) required for the propagation of feature annotation.</text>
</comment>
<feature type="domain" description="Sushi" evidence="7">
    <location>
        <begin position="757"/>
        <end position="813"/>
    </location>
</feature>
<feature type="domain" description="Sushi" evidence="7">
    <location>
        <begin position="422"/>
        <end position="479"/>
    </location>
</feature>
<dbReference type="Pfam" id="PF00084">
    <property type="entry name" value="Sushi"/>
    <property type="match status" value="13"/>
</dbReference>
<feature type="domain" description="Sushi" evidence="7">
    <location>
        <begin position="699"/>
        <end position="756"/>
    </location>
</feature>
<evidence type="ECO:0000313" key="9">
    <source>
        <dbReference type="Proteomes" id="UP001164746"/>
    </source>
</evidence>
<feature type="domain" description="Sushi" evidence="7">
    <location>
        <begin position="1046"/>
        <end position="1104"/>
    </location>
</feature>
<evidence type="ECO:0000259" key="7">
    <source>
        <dbReference type="PROSITE" id="PS50923"/>
    </source>
</evidence>
<feature type="disulfide bond" evidence="5">
    <location>
        <begin position="1075"/>
        <end position="1102"/>
    </location>
</feature>
<organism evidence="8 9">
    <name type="scientific">Mya arenaria</name>
    <name type="common">Soft-shell clam</name>
    <dbReference type="NCBI Taxonomy" id="6604"/>
    <lineage>
        <taxon>Eukaryota</taxon>
        <taxon>Metazoa</taxon>
        <taxon>Spiralia</taxon>
        <taxon>Lophotrochozoa</taxon>
        <taxon>Mollusca</taxon>
        <taxon>Bivalvia</taxon>
        <taxon>Autobranchia</taxon>
        <taxon>Heteroconchia</taxon>
        <taxon>Euheterodonta</taxon>
        <taxon>Imparidentia</taxon>
        <taxon>Neoheterodontei</taxon>
        <taxon>Myida</taxon>
        <taxon>Myoidea</taxon>
        <taxon>Myidae</taxon>
        <taxon>Mya</taxon>
    </lineage>
</organism>
<protein>
    <submittedName>
        <fullName evidence="8">CSMD3-like protein</fullName>
    </submittedName>
</protein>
<dbReference type="SMART" id="SM00032">
    <property type="entry name" value="CCP"/>
    <property type="match status" value="13"/>
</dbReference>
<feature type="signal peptide" evidence="6">
    <location>
        <begin position="1"/>
        <end position="16"/>
    </location>
</feature>
<dbReference type="PROSITE" id="PS50923">
    <property type="entry name" value="SUSHI"/>
    <property type="match status" value="12"/>
</dbReference>
<feature type="disulfide bond" evidence="5">
    <location>
        <begin position="842"/>
        <end position="869"/>
    </location>
</feature>
<feature type="domain" description="Sushi" evidence="7">
    <location>
        <begin position="364"/>
        <end position="421"/>
    </location>
</feature>
<dbReference type="EMBL" id="CP111014">
    <property type="protein sequence ID" value="WAQ97902.1"/>
    <property type="molecule type" value="Genomic_DNA"/>
</dbReference>
<evidence type="ECO:0000256" key="6">
    <source>
        <dbReference type="SAM" id="SignalP"/>
    </source>
</evidence>
<keyword evidence="4" id="KW-0325">Glycoprotein</keyword>
<evidence type="ECO:0000256" key="3">
    <source>
        <dbReference type="ARBA" id="ARBA00023157"/>
    </source>
</evidence>
<sequence>MLKMIALFAICCVVSGSHFRGAIIMWEPDSDSILIHFRISWRRSGGHSCDDNTISSGSLIGSGTMSCLSGCTGDVGSLLYQCTDFDAIEDWTTGRYTVRYAGCCWISTLMVGADSSWSFKASVDLTLRSDTGLINRSPTVEMAPVVALLRGCDYVISLPVGDVDGDIVRCRWANAADECSGVLRSLTTISPIGMVRSNVEHISDNVWNYLSVNVSWIPTQTDSGRDHSLCYYATDNNLGLSNVIRCIKIPVSVKEPTPLRVERQGISNTWIIVIDQTFNRPTNSAFITMYESENNTAIISIDVSTSSDVIYDPINRRISVTFNYVFDIDKKYHVSIPSGLVEGYVSCGAVSHAINDSSFWPIELNCGPLVSPQNGNVLVGNTTYGEIATYTCDFGHALIGNNSRDCLGSGQWSDSEPTCVLKDCGTLPDTPQGSVYTPFTTYGAFALYDCQKGYHIEGSKTRQCQVNERWSSPVPTCILTDCGNLTSPINGDVLYTATLFDDCATYSCNDGYEVVGERRVCCQENATWTSMDTVCIIKDCGPLYNPDDGRVIYSNTTYGSQATFECDVGYEGVGASQIVCLSNASWSESSPFCRIKDCYSPSVLTNGSASFTNTTYQSVCVYSCDTGFDLIGDNISICLQDECGHLVHPVNGTVSYSNMTYGATAFYVCETGNDLIGDDKTECLSNGSWSELPPVCYIKDCFDPHEPSNGTVTYVSTTYGSHSQYKCDNGFDLIGGSISTCTAHGNWSDPEIFCQIKDCGHPVSPKNGNVAYEDTKFQAIAQYTCDTGYSLIGNNLRICNKDGMWSDQPYCQIKECGHLVHPVNGTVSYSNMTYGATAFYVCETGYDLIGDDKTECLSNGSWSEPPPACYIKDCFDPHEPSNGTVTYVSTTYGSHSQYKCDDGFDLIGGFLSTCTAHGNWSDPEIFCQIKECPVPDGINNGLVNYTAHEFMSVVAYECYPGYVLVGDATRTCESNGNWSSVHPVCTIKDCGPISPPTNGTVEISDTVYRSSAMFNCDLGYTLHGNNTAECLEDGQWSYGGPSCEIKDCGPVEEFSNGNAIQAEGTTYGARVWFTCNDGYTFAGNDTTSCTYTGEWDSKVPFCQKIVINWKKEIIMGPSLQRPILCTVIAPYDHVRILYYVCNNKITFFTCC</sequence>
<feature type="domain" description="Sushi" evidence="7">
    <location>
        <begin position="930"/>
        <end position="987"/>
    </location>
</feature>
<feature type="disulfide bond" evidence="5">
    <location>
        <begin position="508"/>
        <end position="535"/>
    </location>
</feature>
<feature type="disulfide bond" evidence="5">
    <location>
        <begin position="669"/>
        <end position="696"/>
    </location>
</feature>
<keyword evidence="3 5" id="KW-1015">Disulfide bond</keyword>
<feature type="disulfide bond" evidence="5">
    <location>
        <begin position="958"/>
        <end position="985"/>
    </location>
</feature>
<evidence type="ECO:0000256" key="1">
    <source>
        <dbReference type="ARBA" id="ARBA00022659"/>
    </source>
</evidence>
<feature type="domain" description="Sushi" evidence="7">
    <location>
        <begin position="988"/>
        <end position="1045"/>
    </location>
</feature>
<dbReference type="InterPro" id="IPR050350">
    <property type="entry name" value="Compl-Cell_Adhes-Reg"/>
</dbReference>
<feature type="disulfide bond" evidence="5">
    <location>
        <begin position="392"/>
        <end position="419"/>
    </location>
</feature>
<feature type="disulfide bond" evidence="5">
    <location>
        <begin position="727"/>
        <end position="754"/>
    </location>
</feature>
<feature type="disulfide bond" evidence="5">
    <location>
        <begin position="566"/>
        <end position="593"/>
    </location>
</feature>
<feature type="domain" description="Sushi" evidence="7">
    <location>
        <begin position="641"/>
        <end position="698"/>
    </location>
</feature>
<name>A0ABY7DJL2_MYAAR</name>
<evidence type="ECO:0000256" key="5">
    <source>
        <dbReference type="PROSITE-ProRule" id="PRU00302"/>
    </source>
</evidence>
<keyword evidence="9" id="KW-1185">Reference proteome</keyword>
<dbReference type="Proteomes" id="UP001164746">
    <property type="component" value="Chromosome 3"/>
</dbReference>
<evidence type="ECO:0000313" key="8">
    <source>
        <dbReference type="EMBL" id="WAQ97902.1"/>
    </source>
</evidence>
<dbReference type="PANTHER" id="PTHR19325">
    <property type="entry name" value="COMPLEMENT COMPONENT-RELATED SUSHI DOMAIN-CONTAINING"/>
    <property type="match status" value="1"/>
</dbReference>
<dbReference type="Gene3D" id="2.10.70.10">
    <property type="entry name" value="Complement Module, domain 1"/>
    <property type="match status" value="13"/>
</dbReference>
<feature type="chain" id="PRO_5046172742" evidence="6">
    <location>
        <begin position="17"/>
        <end position="1151"/>
    </location>
</feature>
<proteinExistence type="predicted"/>
<dbReference type="InterPro" id="IPR000436">
    <property type="entry name" value="Sushi_SCR_CCP_dom"/>
</dbReference>
<evidence type="ECO:0000256" key="4">
    <source>
        <dbReference type="ARBA" id="ARBA00023180"/>
    </source>
</evidence>
<gene>
    <name evidence="8" type="ORF">MAR_022275</name>
</gene>
<keyword evidence="1 5" id="KW-0768">Sushi</keyword>
<feature type="domain" description="Sushi" evidence="7">
    <location>
        <begin position="480"/>
        <end position="537"/>
    </location>
</feature>
<feature type="disulfide bond" evidence="5">
    <location>
        <begin position="450"/>
        <end position="477"/>
    </location>
</feature>
<evidence type="ECO:0000256" key="2">
    <source>
        <dbReference type="ARBA" id="ARBA00022737"/>
    </source>
</evidence>
<feature type="domain" description="Sushi" evidence="7">
    <location>
        <begin position="872"/>
        <end position="929"/>
    </location>
</feature>
<feature type="domain" description="Sushi" evidence="7">
    <location>
        <begin position="814"/>
        <end position="871"/>
    </location>
</feature>
<feature type="disulfide bond" evidence="5">
    <location>
        <begin position="900"/>
        <end position="927"/>
    </location>
</feature>
<dbReference type="PANTHER" id="PTHR19325:SF560">
    <property type="entry name" value="SUSHI, VON WILLEBRAND FACTOR TYPE A, EGF AND PENTRAXIN DOMAIN-CONTAINING PROTEIN 1"/>
    <property type="match status" value="1"/>
</dbReference>
<accession>A0ABY7DJL2</accession>
<reference evidence="8" key="1">
    <citation type="submission" date="2022-11" db="EMBL/GenBank/DDBJ databases">
        <title>Centuries of genome instability and evolution in soft-shell clam transmissible cancer (bioRxiv).</title>
        <authorList>
            <person name="Hart S.F.M."/>
            <person name="Yonemitsu M.A."/>
            <person name="Giersch R.M."/>
            <person name="Beal B.F."/>
            <person name="Arriagada G."/>
            <person name="Davis B.W."/>
            <person name="Ostrander E.A."/>
            <person name="Goff S.P."/>
            <person name="Metzger M.J."/>
        </authorList>
    </citation>
    <scope>NUCLEOTIDE SEQUENCE</scope>
    <source>
        <strain evidence="8">MELC-2E11</strain>
        <tissue evidence="8">Siphon/mantle</tissue>
    </source>
</reference>